<dbReference type="InterPro" id="IPR000668">
    <property type="entry name" value="Peptidase_C1A_C"/>
</dbReference>
<protein>
    <recommendedName>
        <fullName evidence="3">Fibronectin type-III domain-containing protein</fullName>
    </recommendedName>
</protein>
<dbReference type="Pfam" id="PF00112">
    <property type="entry name" value="Peptidase_C1"/>
    <property type="match status" value="1"/>
</dbReference>
<dbReference type="Gene3D" id="2.60.40.10">
    <property type="entry name" value="Immunoglobulins"/>
    <property type="match status" value="1"/>
</dbReference>
<feature type="signal peptide" evidence="2">
    <location>
        <begin position="1"/>
        <end position="21"/>
    </location>
</feature>
<organism evidence="4 5">
    <name type="scientific">Candidatus Cryosericum terrychapinii</name>
    <dbReference type="NCBI Taxonomy" id="2290919"/>
    <lineage>
        <taxon>Bacteria</taxon>
        <taxon>Pseudomonadati</taxon>
        <taxon>Caldisericota/Cryosericota group</taxon>
        <taxon>Candidatus Cryosericota</taxon>
        <taxon>Candidatus Cryosericia</taxon>
        <taxon>Candidatus Cryosericales</taxon>
        <taxon>Candidatus Cryosericaceae</taxon>
        <taxon>Candidatus Cryosericum</taxon>
    </lineage>
</organism>
<sequence length="793" mass="84070">MKRWRRWSMVALMIATIVLQGSGRGVDADVVQSQLAAPSPEFLRYSTSAQIKGGVESLELVPSPVDRSHLDGEHINSLGSDTPLPTSYDLRTDGRVTAVRTQGSSSACWTFATYGSLESTMLPARTMDFSENNLKNASGFDYGANSGGNGDMSTAYLVRWSGPIAEADDPYDQKSTTSPANLNPIGHVQNVMILPRRPGPLDTADIKRAIVDYGAVAGSMYWAGNQRTDTTYYKLNTSAYYYSGSDGINHSVTVVGWNDAFPVSNFSTPPSGDGAWIVKNSWGIEWGQSGYFFISYYDSVLFKNGSAYCFQAAEPTTNYAHVYQYDPLGHTSSVGYGATTAWEANVFVAADTENVSAVGFYTLDANCSYEATVYSSWHGSEFSKPSSSTTGTIPSPGYHTVVLPSFGASVTSGQTFGVVIKLTTTNDLYPIALEKPIAGYSMGATASTGQSYMSPDGVSWTDVAGEYANTNVCVKAYTVAPPAKATLTWQASPAETGFVSASPPSVDNTYYVGTVVTLIAAPALGWKFAGWIGATPDADDPLKATATMDADKTVTATFQLNPPPAVALSSPANGATVSTSTAMLSWNSASGAISYNVALDTSSSFTTPVTWNVSTTSQTTSTLVENTTYYWRVASVNAGGSSPWSPVFSFTTRKPQVTLTLTLQLGDTRMLVSGSDGTSDTVTLDAAPVLGTGDRTLVPVRAMAEAMGGTVGWDPVTKTATVTVGSNMLELTLGKNTALFNGTATPIDTDPKVLPMIINGRTMLPLRFVVESLGAEVSYDRATETITIIYAKS</sequence>
<dbReference type="Proteomes" id="UP000266328">
    <property type="component" value="Unassembled WGS sequence"/>
</dbReference>
<feature type="domain" description="Fibronectin type-III" evidence="3">
    <location>
        <begin position="567"/>
        <end position="655"/>
    </location>
</feature>
<feature type="chain" id="PRO_5017435300" description="Fibronectin type-III domain-containing protein" evidence="2">
    <location>
        <begin position="22"/>
        <end position="793"/>
    </location>
</feature>
<dbReference type="PROSITE" id="PS00639">
    <property type="entry name" value="THIOL_PROTEASE_HIS"/>
    <property type="match status" value="1"/>
</dbReference>
<gene>
    <name evidence="4" type="ORF">SMC7_01185</name>
</gene>
<dbReference type="RefSeq" id="WP_119088553.1">
    <property type="nucleotide sequence ID" value="NZ_QXIS01000006.1"/>
</dbReference>
<evidence type="ECO:0000256" key="1">
    <source>
        <dbReference type="ARBA" id="ARBA00008455"/>
    </source>
</evidence>
<dbReference type="Gene3D" id="3.30.457.10">
    <property type="entry name" value="Copper amine oxidase-like, N-terminal domain"/>
    <property type="match status" value="1"/>
</dbReference>
<dbReference type="InterPro" id="IPR044060">
    <property type="entry name" value="Bacterial_rp_domain"/>
</dbReference>
<dbReference type="CDD" id="cd00063">
    <property type="entry name" value="FN3"/>
    <property type="match status" value="1"/>
</dbReference>
<dbReference type="Gene3D" id="3.90.70.10">
    <property type="entry name" value="Cysteine proteinases"/>
    <property type="match status" value="1"/>
</dbReference>
<reference evidence="4 5" key="1">
    <citation type="submission" date="2018-09" db="EMBL/GenBank/DDBJ databases">
        <title>Discovery and Ecogenomic Context for Candidatus Cryosericales, a Global Caldiserica Order Active in Thawing Permafrost.</title>
        <authorList>
            <person name="Martinez M.A."/>
            <person name="Woodcroft B.J."/>
            <person name="Ignacio Espinoza J.C."/>
            <person name="Zayed A."/>
            <person name="Singleton C.M."/>
            <person name="Boyd J."/>
            <person name="Li Y.-F."/>
            <person name="Purvine S."/>
            <person name="Maughan H."/>
            <person name="Hodgkins S.B."/>
            <person name="Anderson D."/>
            <person name="Sederholm M."/>
            <person name="Temperton B."/>
            <person name="Saleska S.R."/>
            <person name="Tyson G.W."/>
            <person name="Rich V.I."/>
        </authorList>
    </citation>
    <scope>NUCLEOTIDE SEQUENCE [LARGE SCALE GENOMIC DNA]</scope>
    <source>
        <strain evidence="4 5">SMC7</strain>
    </source>
</reference>
<proteinExistence type="inferred from homology"/>
<evidence type="ECO:0000256" key="2">
    <source>
        <dbReference type="SAM" id="SignalP"/>
    </source>
</evidence>
<dbReference type="CDD" id="cd02619">
    <property type="entry name" value="Peptidase_C1"/>
    <property type="match status" value="1"/>
</dbReference>
<dbReference type="InterPro" id="IPR003961">
    <property type="entry name" value="FN3_dom"/>
</dbReference>
<keyword evidence="5" id="KW-1185">Reference proteome</keyword>
<dbReference type="Pfam" id="PF18998">
    <property type="entry name" value="Flg_new_2"/>
    <property type="match status" value="1"/>
</dbReference>
<accession>A0A398CWS3</accession>
<dbReference type="PANTHER" id="PTHR12411">
    <property type="entry name" value="CYSTEINE PROTEASE FAMILY C1-RELATED"/>
    <property type="match status" value="1"/>
</dbReference>
<dbReference type="Pfam" id="PF18560">
    <property type="entry name" value="Lectin_like"/>
    <property type="match status" value="1"/>
</dbReference>
<dbReference type="InterPro" id="IPR038765">
    <property type="entry name" value="Papain-like_cys_pep_sf"/>
</dbReference>
<dbReference type="SUPFAM" id="SSF49265">
    <property type="entry name" value="Fibronectin type III"/>
    <property type="match status" value="1"/>
</dbReference>
<evidence type="ECO:0000313" key="4">
    <source>
        <dbReference type="EMBL" id="RIE06650.1"/>
    </source>
</evidence>
<dbReference type="GO" id="GO:0008234">
    <property type="term" value="F:cysteine-type peptidase activity"/>
    <property type="evidence" value="ECO:0007669"/>
    <property type="project" value="InterPro"/>
</dbReference>
<dbReference type="SUPFAM" id="SSF54001">
    <property type="entry name" value="Cysteine proteinases"/>
    <property type="match status" value="1"/>
</dbReference>
<dbReference type="SMART" id="SM00645">
    <property type="entry name" value="Pept_C1"/>
    <property type="match status" value="1"/>
</dbReference>
<dbReference type="InterPro" id="IPR013128">
    <property type="entry name" value="Peptidase_C1A"/>
</dbReference>
<dbReference type="InterPro" id="IPR036582">
    <property type="entry name" value="Mao_N_sf"/>
</dbReference>
<keyword evidence="2" id="KW-0732">Signal</keyword>
<dbReference type="EMBL" id="QXIS01000006">
    <property type="protein sequence ID" value="RIE06650.1"/>
    <property type="molecule type" value="Genomic_DNA"/>
</dbReference>
<dbReference type="PROSITE" id="PS50853">
    <property type="entry name" value="FN3"/>
    <property type="match status" value="1"/>
</dbReference>
<dbReference type="InterPro" id="IPR036116">
    <property type="entry name" value="FN3_sf"/>
</dbReference>
<comment type="similarity">
    <text evidence="1">Belongs to the peptidase C1 family.</text>
</comment>
<evidence type="ECO:0000313" key="5">
    <source>
        <dbReference type="Proteomes" id="UP000266328"/>
    </source>
</evidence>
<comment type="caution">
    <text evidence="4">The sequence shown here is derived from an EMBL/GenBank/DDBJ whole genome shotgun (WGS) entry which is preliminary data.</text>
</comment>
<dbReference type="InterPro" id="IPR040528">
    <property type="entry name" value="Lectin-like"/>
</dbReference>
<dbReference type="Pfam" id="PF07833">
    <property type="entry name" value="Cu_amine_oxidN1"/>
    <property type="match status" value="1"/>
</dbReference>
<dbReference type="InterPro" id="IPR013783">
    <property type="entry name" value="Ig-like_fold"/>
</dbReference>
<evidence type="ECO:0000259" key="3">
    <source>
        <dbReference type="PROSITE" id="PS50853"/>
    </source>
</evidence>
<dbReference type="GO" id="GO:0006508">
    <property type="term" value="P:proteolysis"/>
    <property type="evidence" value="ECO:0007669"/>
    <property type="project" value="InterPro"/>
</dbReference>
<dbReference type="InterPro" id="IPR025660">
    <property type="entry name" value="Pept_his_AS"/>
</dbReference>
<dbReference type="AlphaFoldDB" id="A0A398CWS3"/>
<name>A0A398CWS3_9BACT</name>
<dbReference type="SUPFAM" id="SSF55383">
    <property type="entry name" value="Copper amine oxidase, domain N"/>
    <property type="match status" value="1"/>
</dbReference>
<dbReference type="OrthoDB" id="3648721at2"/>
<dbReference type="InterPro" id="IPR012854">
    <property type="entry name" value="Cu_amine_oxidase-like_N"/>
</dbReference>